<dbReference type="InterPro" id="IPR002645">
    <property type="entry name" value="STAS_dom"/>
</dbReference>
<evidence type="ECO:0000313" key="3">
    <source>
        <dbReference type="Proteomes" id="UP001060414"/>
    </source>
</evidence>
<dbReference type="InterPro" id="IPR058548">
    <property type="entry name" value="MlaB-like_STAS"/>
</dbReference>
<reference evidence="2" key="1">
    <citation type="journal article" date="2022" name="Environ. Microbiol.">
        <title>Geoalkalibacter halelectricus SAP #1 sp. nov. possessing extracellular electron transfer and mineral#reducing capabilities from a haloalkaline environment.</title>
        <authorList>
            <person name="Yadav S."/>
            <person name="Singh R."/>
            <person name="Sundharam S.S."/>
            <person name="Chaudhary S."/>
            <person name="Krishnamurthi S."/>
            <person name="Patil S.A."/>
        </authorList>
    </citation>
    <scope>NUCLEOTIDE SEQUENCE</scope>
    <source>
        <strain evidence="2">SAP-1</strain>
    </source>
</reference>
<accession>A0ABY5ZKY5</accession>
<name>A0ABY5ZKY5_9BACT</name>
<proteinExistence type="predicted"/>
<evidence type="ECO:0000313" key="2">
    <source>
        <dbReference type="EMBL" id="UWZ78637.1"/>
    </source>
</evidence>
<dbReference type="Proteomes" id="UP001060414">
    <property type="component" value="Chromosome"/>
</dbReference>
<dbReference type="EMBL" id="CP092109">
    <property type="protein sequence ID" value="UWZ78637.1"/>
    <property type="molecule type" value="Genomic_DNA"/>
</dbReference>
<dbReference type="PROSITE" id="PS50801">
    <property type="entry name" value="STAS"/>
    <property type="match status" value="1"/>
</dbReference>
<evidence type="ECO:0000259" key="1">
    <source>
        <dbReference type="PROSITE" id="PS50801"/>
    </source>
</evidence>
<organism evidence="2 3">
    <name type="scientific">Geoalkalibacter halelectricus</name>
    <dbReference type="NCBI Taxonomy" id="2847045"/>
    <lineage>
        <taxon>Bacteria</taxon>
        <taxon>Pseudomonadati</taxon>
        <taxon>Thermodesulfobacteriota</taxon>
        <taxon>Desulfuromonadia</taxon>
        <taxon>Desulfuromonadales</taxon>
        <taxon>Geoalkalibacteraceae</taxon>
        <taxon>Geoalkalibacter</taxon>
    </lineage>
</organism>
<gene>
    <name evidence="2" type="ORF">L9S41_13230</name>
</gene>
<dbReference type="RefSeq" id="WP_260746994.1">
    <property type="nucleotide sequence ID" value="NZ_CP092109.1"/>
</dbReference>
<dbReference type="Pfam" id="PF13466">
    <property type="entry name" value="STAS_2"/>
    <property type="match status" value="1"/>
</dbReference>
<feature type="domain" description="STAS" evidence="1">
    <location>
        <begin position="20"/>
        <end position="117"/>
    </location>
</feature>
<dbReference type="Gene3D" id="3.30.750.24">
    <property type="entry name" value="STAS domain"/>
    <property type="match status" value="1"/>
</dbReference>
<dbReference type="SUPFAM" id="SSF52091">
    <property type="entry name" value="SpoIIaa-like"/>
    <property type="match status" value="1"/>
</dbReference>
<keyword evidence="3" id="KW-1185">Reference proteome</keyword>
<dbReference type="InterPro" id="IPR036513">
    <property type="entry name" value="STAS_dom_sf"/>
</dbReference>
<sequence length="117" mass="12424">MSEFLLTEETGTDGRPLGRLALGTALTVAEAAPLRLALMKALDSCEELVLEAGGVEDVDVAGLQALCAVHRAGVAGVRKIRLTGLDAGPWPEMLRVSGFLRHEACPASNDRKNCLWL</sequence>
<protein>
    <submittedName>
        <fullName evidence="2">STAS domain-containing protein</fullName>
    </submittedName>
</protein>